<comment type="caution">
    <text evidence="3">The sequence shown here is derived from an EMBL/GenBank/DDBJ whole genome shotgun (WGS) entry which is preliminary data.</text>
</comment>
<feature type="transmembrane region" description="Helical" evidence="2">
    <location>
        <begin position="12"/>
        <end position="29"/>
    </location>
</feature>
<sequence>MKRNIRSTIDAVLTGLGIGVIFSAVLLATTVTVQIQMFIALFGVLLMEAGIWGLSSKVFPNERRFISLRSEGDNIIGLIRELNSAALARDTGSEDDKRFQATLEKMHSSVKRMSELASEEGKSTSTK</sequence>
<organism evidence="3 4">
    <name type="scientific">SAR86 cluster bacterium</name>
    <dbReference type="NCBI Taxonomy" id="2030880"/>
    <lineage>
        <taxon>Bacteria</taxon>
        <taxon>Pseudomonadati</taxon>
        <taxon>Pseudomonadota</taxon>
        <taxon>Gammaproteobacteria</taxon>
        <taxon>SAR86 cluster</taxon>
    </lineage>
</organism>
<proteinExistence type="predicted"/>
<dbReference type="AlphaFoldDB" id="A0A2A5AUJ6"/>
<name>A0A2A5AUJ6_9GAMM</name>
<keyword evidence="2" id="KW-0812">Transmembrane</keyword>
<feature type="region of interest" description="Disordered" evidence="1">
    <location>
        <begin position="108"/>
        <end position="127"/>
    </location>
</feature>
<protein>
    <submittedName>
        <fullName evidence="3">Uncharacterized protein</fullName>
    </submittedName>
</protein>
<dbReference type="Proteomes" id="UP000218327">
    <property type="component" value="Unassembled WGS sequence"/>
</dbReference>
<dbReference type="EMBL" id="NVVJ01000046">
    <property type="protein sequence ID" value="PCJ22994.1"/>
    <property type="molecule type" value="Genomic_DNA"/>
</dbReference>
<feature type="transmembrane region" description="Helical" evidence="2">
    <location>
        <begin position="35"/>
        <end position="54"/>
    </location>
</feature>
<reference evidence="4" key="1">
    <citation type="submission" date="2017-08" db="EMBL/GenBank/DDBJ databases">
        <title>A dynamic microbial community with high functional redundancy inhabits the cold, oxic subseafloor aquifer.</title>
        <authorList>
            <person name="Tully B.J."/>
            <person name="Wheat C.G."/>
            <person name="Glazer B.T."/>
            <person name="Huber J.A."/>
        </authorList>
    </citation>
    <scope>NUCLEOTIDE SEQUENCE [LARGE SCALE GENOMIC DNA]</scope>
</reference>
<evidence type="ECO:0000256" key="1">
    <source>
        <dbReference type="SAM" id="MobiDB-lite"/>
    </source>
</evidence>
<keyword evidence="2" id="KW-1133">Transmembrane helix</keyword>
<evidence type="ECO:0000313" key="4">
    <source>
        <dbReference type="Proteomes" id="UP000218327"/>
    </source>
</evidence>
<evidence type="ECO:0000256" key="2">
    <source>
        <dbReference type="SAM" id="Phobius"/>
    </source>
</evidence>
<accession>A0A2A5AUJ6</accession>
<gene>
    <name evidence="3" type="ORF">COA96_12835</name>
</gene>
<evidence type="ECO:0000313" key="3">
    <source>
        <dbReference type="EMBL" id="PCJ22994.1"/>
    </source>
</evidence>
<keyword evidence="2" id="KW-0472">Membrane</keyword>